<gene>
    <name evidence="1" type="ORF">GCM10010406_48790</name>
</gene>
<organism evidence="1 2">
    <name type="scientific">Streptomyces thermolineatus</name>
    <dbReference type="NCBI Taxonomy" id="44033"/>
    <lineage>
        <taxon>Bacteria</taxon>
        <taxon>Bacillati</taxon>
        <taxon>Actinomycetota</taxon>
        <taxon>Actinomycetes</taxon>
        <taxon>Kitasatosporales</taxon>
        <taxon>Streptomycetaceae</taxon>
        <taxon>Streptomyces</taxon>
    </lineage>
</organism>
<dbReference type="Pfam" id="PF20242">
    <property type="entry name" value="Emfourin"/>
    <property type="match status" value="1"/>
</dbReference>
<accession>A0ABP5ZXB0</accession>
<dbReference type="Proteomes" id="UP001501358">
    <property type="component" value="Unassembled WGS sequence"/>
</dbReference>
<comment type="caution">
    <text evidence="1">The sequence shown here is derived from an EMBL/GenBank/DDBJ whole genome shotgun (WGS) entry which is preliminary data.</text>
</comment>
<protein>
    <recommendedName>
        <fullName evidence="3">Metalloprotease</fullName>
    </recommendedName>
</protein>
<proteinExistence type="predicted"/>
<evidence type="ECO:0000313" key="1">
    <source>
        <dbReference type="EMBL" id="GAA2506415.1"/>
    </source>
</evidence>
<evidence type="ECO:0000313" key="2">
    <source>
        <dbReference type="Proteomes" id="UP001501358"/>
    </source>
</evidence>
<dbReference type="InterPro" id="IPR049457">
    <property type="entry name" value="Emfourin"/>
</dbReference>
<name>A0ABP5ZXB0_9ACTN</name>
<evidence type="ECO:0008006" key="3">
    <source>
        <dbReference type="Google" id="ProtNLM"/>
    </source>
</evidence>
<sequence>MSAVRIEVVRSGGFAGRTRRAAVETDGRPDAPEWHALADRALAAAPPPGSGGGVPDGFHYGISAGGRTAHWADPYLTEEQAELVERVLAEGR</sequence>
<dbReference type="EMBL" id="BAAATA010000040">
    <property type="protein sequence ID" value="GAA2506415.1"/>
    <property type="molecule type" value="Genomic_DNA"/>
</dbReference>
<keyword evidence="2" id="KW-1185">Reference proteome</keyword>
<reference evidence="2" key="1">
    <citation type="journal article" date="2019" name="Int. J. Syst. Evol. Microbiol.">
        <title>The Global Catalogue of Microorganisms (GCM) 10K type strain sequencing project: providing services to taxonomists for standard genome sequencing and annotation.</title>
        <authorList>
            <consortium name="The Broad Institute Genomics Platform"/>
            <consortium name="The Broad Institute Genome Sequencing Center for Infectious Disease"/>
            <person name="Wu L."/>
            <person name="Ma J."/>
        </authorList>
    </citation>
    <scope>NUCLEOTIDE SEQUENCE [LARGE SCALE GENOMIC DNA]</scope>
    <source>
        <strain evidence="2">JCM 6307</strain>
    </source>
</reference>